<dbReference type="OrthoDB" id="9811036at2"/>
<gene>
    <name evidence="10" type="ORF">SAMN02745223_03588</name>
</gene>
<feature type="transmembrane region" description="Helical" evidence="6">
    <location>
        <begin position="181"/>
        <end position="208"/>
    </location>
</feature>
<feature type="transmembrane region" description="Helical" evidence="6">
    <location>
        <begin position="261"/>
        <end position="281"/>
    </location>
</feature>
<feature type="transmembrane region" description="Helical" evidence="6">
    <location>
        <begin position="302"/>
        <end position="331"/>
    </location>
</feature>
<dbReference type="InterPro" id="IPR036249">
    <property type="entry name" value="Thioredoxin-like_sf"/>
</dbReference>
<evidence type="ECO:0000259" key="8">
    <source>
        <dbReference type="Pfam" id="PF02683"/>
    </source>
</evidence>
<evidence type="ECO:0000256" key="4">
    <source>
        <dbReference type="ARBA" id="ARBA00022989"/>
    </source>
</evidence>
<feature type="domain" description="Thiol:disulfide interchange protein DsbD N-terminal" evidence="9">
    <location>
        <begin position="26"/>
        <end position="132"/>
    </location>
</feature>
<evidence type="ECO:0000256" key="7">
    <source>
        <dbReference type="SAM" id="SignalP"/>
    </source>
</evidence>
<evidence type="ECO:0000256" key="2">
    <source>
        <dbReference type="ARBA" id="ARBA00022692"/>
    </source>
</evidence>
<dbReference type="Gene3D" id="2.60.40.1250">
    <property type="entry name" value="Thiol:disulfide interchange protein DsbD, N-terminal domain"/>
    <property type="match status" value="1"/>
</dbReference>
<evidence type="ECO:0000256" key="6">
    <source>
        <dbReference type="SAM" id="Phobius"/>
    </source>
</evidence>
<feature type="transmembrane region" description="Helical" evidence="6">
    <location>
        <begin position="429"/>
        <end position="450"/>
    </location>
</feature>
<evidence type="ECO:0000256" key="1">
    <source>
        <dbReference type="ARBA" id="ARBA00004141"/>
    </source>
</evidence>
<feature type="transmembrane region" description="Helical" evidence="6">
    <location>
        <begin position="337"/>
        <end position="360"/>
    </location>
</feature>
<feature type="transmembrane region" description="Helical" evidence="6">
    <location>
        <begin position="372"/>
        <end position="391"/>
    </location>
</feature>
<dbReference type="GO" id="GO:0016020">
    <property type="term" value="C:membrane"/>
    <property type="evidence" value="ECO:0007669"/>
    <property type="project" value="UniProtKB-SubCell"/>
</dbReference>
<keyword evidence="5 6" id="KW-0472">Membrane</keyword>
<dbReference type="Pfam" id="PF13899">
    <property type="entry name" value="Thioredoxin_7"/>
    <property type="match status" value="1"/>
</dbReference>
<dbReference type="RefSeq" id="WP_051960921.1">
    <property type="nucleotide sequence ID" value="NZ_FQVC01000014.1"/>
</dbReference>
<feature type="chain" id="PRO_5009909890" evidence="7">
    <location>
        <begin position="25"/>
        <end position="590"/>
    </location>
</feature>
<dbReference type="Pfam" id="PF02683">
    <property type="entry name" value="DsbD_TM"/>
    <property type="match status" value="1"/>
</dbReference>
<protein>
    <submittedName>
        <fullName evidence="10">Thiol:disulfide interchange protein DsbD</fullName>
    </submittedName>
</protein>
<keyword evidence="7" id="KW-0732">Signal</keyword>
<dbReference type="PANTHER" id="PTHR32234:SF0">
    <property type="entry name" value="THIOL:DISULFIDE INTERCHANGE PROTEIN DSBD"/>
    <property type="match status" value="1"/>
</dbReference>
<keyword evidence="3" id="KW-0201">Cytochrome c-type biogenesis</keyword>
<dbReference type="InterPro" id="IPR036929">
    <property type="entry name" value="DsbDN_sf"/>
</dbReference>
<evidence type="ECO:0000256" key="3">
    <source>
        <dbReference type="ARBA" id="ARBA00022748"/>
    </source>
</evidence>
<reference evidence="10 11" key="1">
    <citation type="submission" date="2016-11" db="EMBL/GenBank/DDBJ databases">
        <authorList>
            <person name="Jaros S."/>
            <person name="Januszkiewicz K."/>
            <person name="Wedrychowicz H."/>
        </authorList>
    </citation>
    <scope>NUCLEOTIDE SEQUENCE [LARGE SCALE GENOMIC DNA]</scope>
    <source>
        <strain evidence="10 11">DSM 17137</strain>
    </source>
</reference>
<accession>A0A1M5ENS2</accession>
<evidence type="ECO:0000256" key="5">
    <source>
        <dbReference type="ARBA" id="ARBA00023136"/>
    </source>
</evidence>
<dbReference type="GO" id="GO:0045454">
    <property type="term" value="P:cell redox homeostasis"/>
    <property type="evidence" value="ECO:0007669"/>
    <property type="project" value="TreeGrafter"/>
</dbReference>
<dbReference type="NCBIfam" id="NF001419">
    <property type="entry name" value="PRK00293.1"/>
    <property type="match status" value="1"/>
</dbReference>
<dbReference type="SUPFAM" id="SSF52833">
    <property type="entry name" value="Thioredoxin-like"/>
    <property type="match status" value="1"/>
</dbReference>
<sequence length="590" mass="61161">MSVFQKLAAIALMALFVLAGPVGAQQAQPLPVEEAFKVSLMASGSGVEVVLNVAPGYYLYRDQISLADAEGQAVALQLPSGVTKDDPTFGRTEIFHDRLSFPLPEATAGKFILAYQGCKDGSICYPPVRRSLDADAVAVGSVEGPSFLTESSEALGAATPIRVATETGGSLLTDLMGRGGALMVIGAFLAFGVALAFTPCVFPMYPILAGTLTQAGQRLSMPKAFGISLVYVLGMATAFGMLGLVAAWSGQNLQMVLQSPWAIGGVVVLFITLAISMFGAFELQLPSAWMTTISRVGGRNGAAGAAMMGFLSALIVGPCVTAPLAAALLYIAQTGDATLGAAALFALGIGKGIPLIVFGTVGGRVMPRAGSWMVRVKHAFGFVFLGGAIWMSERLLPAQLTTGAWSLLAATVAIYFIVVALGSNGVRRLVPTALGVAGLGLAGFTAMAAIGGQNPADMLTGRQSSLSGKEMVSETVSGIDALTVALEASDGQGRLVYLTADWCISCAVLDREIWTNPTALAGLNETRLIKLDVTKNTAEDRAMLSQLKAFGPPTLLFVDGSGAEVEATRLVGEFDIDAFRTQAQRAGFLP</sequence>
<name>A0A1M5ENS2_9HYPH</name>
<proteinExistence type="predicted"/>
<dbReference type="InterPro" id="IPR003834">
    <property type="entry name" value="Cyt_c_assmbl_TM_dom"/>
</dbReference>
<keyword evidence="2 6" id="KW-0812">Transmembrane</keyword>
<evidence type="ECO:0000259" key="9">
    <source>
        <dbReference type="Pfam" id="PF11412"/>
    </source>
</evidence>
<dbReference type="GO" id="GO:0015035">
    <property type="term" value="F:protein-disulfide reductase activity"/>
    <property type="evidence" value="ECO:0007669"/>
    <property type="project" value="TreeGrafter"/>
</dbReference>
<dbReference type="Proteomes" id="UP000184533">
    <property type="component" value="Unassembled WGS sequence"/>
</dbReference>
<feature type="signal peptide" evidence="7">
    <location>
        <begin position="1"/>
        <end position="24"/>
    </location>
</feature>
<keyword evidence="4 6" id="KW-1133">Transmembrane helix</keyword>
<dbReference type="SUPFAM" id="SSF74863">
    <property type="entry name" value="Thiol:disulfide interchange protein DsbD, N-terminal domain (DsbD-alpha)"/>
    <property type="match status" value="1"/>
</dbReference>
<feature type="domain" description="Cytochrome C biogenesis protein transmembrane" evidence="8">
    <location>
        <begin position="182"/>
        <end position="396"/>
    </location>
</feature>
<dbReference type="EMBL" id="FQVC01000014">
    <property type="protein sequence ID" value="SHF80741.1"/>
    <property type="molecule type" value="Genomic_DNA"/>
</dbReference>
<evidence type="ECO:0000313" key="11">
    <source>
        <dbReference type="Proteomes" id="UP000184533"/>
    </source>
</evidence>
<organism evidence="10 11">
    <name type="scientific">Devosia limi DSM 17137</name>
    <dbReference type="NCBI Taxonomy" id="1121477"/>
    <lineage>
        <taxon>Bacteria</taxon>
        <taxon>Pseudomonadati</taxon>
        <taxon>Pseudomonadota</taxon>
        <taxon>Alphaproteobacteria</taxon>
        <taxon>Hyphomicrobiales</taxon>
        <taxon>Devosiaceae</taxon>
        <taxon>Devosia</taxon>
    </lineage>
</organism>
<feature type="transmembrane region" description="Helical" evidence="6">
    <location>
        <begin position="403"/>
        <end position="422"/>
    </location>
</feature>
<dbReference type="PANTHER" id="PTHR32234">
    <property type="entry name" value="THIOL:DISULFIDE INTERCHANGE PROTEIN DSBD"/>
    <property type="match status" value="1"/>
</dbReference>
<comment type="subcellular location">
    <subcellularLocation>
        <location evidence="1">Membrane</location>
        <topology evidence="1">Multi-pass membrane protein</topology>
    </subcellularLocation>
</comment>
<dbReference type="Gene3D" id="3.40.30.10">
    <property type="entry name" value="Glutaredoxin"/>
    <property type="match status" value="1"/>
</dbReference>
<dbReference type="InterPro" id="IPR028250">
    <property type="entry name" value="DsbDN"/>
</dbReference>
<dbReference type="Pfam" id="PF11412">
    <property type="entry name" value="DsbD_N"/>
    <property type="match status" value="1"/>
</dbReference>
<evidence type="ECO:0000313" key="10">
    <source>
        <dbReference type="EMBL" id="SHF80741.1"/>
    </source>
</evidence>
<dbReference type="AlphaFoldDB" id="A0A1M5ENS2"/>
<feature type="transmembrane region" description="Helical" evidence="6">
    <location>
        <begin position="229"/>
        <end position="249"/>
    </location>
</feature>
<dbReference type="GO" id="GO:0017004">
    <property type="term" value="P:cytochrome complex assembly"/>
    <property type="evidence" value="ECO:0007669"/>
    <property type="project" value="UniProtKB-KW"/>
</dbReference>